<gene>
    <name evidence="1" type="ORF">FYJ29_12990</name>
</gene>
<evidence type="ECO:0000313" key="2">
    <source>
        <dbReference type="Proteomes" id="UP000483362"/>
    </source>
</evidence>
<organism evidence="1 2">
    <name type="scientific">Sodaliphilus pleomorphus</name>
    <dbReference type="NCBI Taxonomy" id="2606626"/>
    <lineage>
        <taxon>Bacteria</taxon>
        <taxon>Pseudomonadati</taxon>
        <taxon>Bacteroidota</taxon>
        <taxon>Bacteroidia</taxon>
        <taxon>Bacteroidales</taxon>
        <taxon>Muribaculaceae</taxon>
        <taxon>Sodaliphilus</taxon>
    </lineage>
</organism>
<proteinExistence type="predicted"/>
<protein>
    <submittedName>
        <fullName evidence="1">Uncharacterized protein</fullName>
    </submittedName>
</protein>
<dbReference type="AlphaFoldDB" id="A0A6L5XGQ7"/>
<dbReference type="RefSeq" id="WP_154328110.1">
    <property type="nucleotide sequence ID" value="NZ_CP045696.1"/>
</dbReference>
<sequence length="161" mass="18345">MSQFVIYIKLEKYLAEWLAHSLGNPVVFPTGSNENAVIRTFIQKLPEYTLPDAPSVGDTAICIPDSKAKPPSSYNYMGVKGKKALHEAIMDLFIQNLWNDLKRIENTNIGINTRVAAWCEMHGISLDRVETVRQKYYRIRDAYTKKGINLQSNSREKNDGH</sequence>
<dbReference type="EMBL" id="VULT01000029">
    <property type="protein sequence ID" value="MSS18663.1"/>
    <property type="molecule type" value="Genomic_DNA"/>
</dbReference>
<name>A0A6L5XGQ7_9BACT</name>
<dbReference type="Proteomes" id="UP000483362">
    <property type="component" value="Unassembled WGS sequence"/>
</dbReference>
<accession>A0A6L5XGQ7</accession>
<comment type="caution">
    <text evidence="1">The sequence shown here is derived from an EMBL/GenBank/DDBJ whole genome shotgun (WGS) entry which is preliminary data.</text>
</comment>
<keyword evidence="2" id="KW-1185">Reference proteome</keyword>
<evidence type="ECO:0000313" key="1">
    <source>
        <dbReference type="EMBL" id="MSS18663.1"/>
    </source>
</evidence>
<reference evidence="1 2" key="1">
    <citation type="submission" date="2019-08" db="EMBL/GenBank/DDBJ databases">
        <title>In-depth cultivation of the pig gut microbiome towards novel bacterial diversity and tailored functional studies.</title>
        <authorList>
            <person name="Wylensek D."/>
            <person name="Hitch T.C.A."/>
            <person name="Clavel T."/>
        </authorList>
    </citation>
    <scope>NUCLEOTIDE SEQUENCE [LARGE SCALE GENOMIC DNA]</scope>
    <source>
        <strain evidence="1 2">Oil-RF-744-WCA-WT-10</strain>
    </source>
</reference>